<feature type="domain" description="Probable zinc-binding" evidence="2">
    <location>
        <begin position="5"/>
        <end position="44"/>
    </location>
</feature>
<protein>
    <recommendedName>
        <fullName evidence="2">Probable zinc-binding domain-containing protein</fullName>
    </recommendedName>
</protein>
<evidence type="ECO:0000313" key="3">
    <source>
        <dbReference type="EMBL" id="KKS56175.1"/>
    </source>
</evidence>
<feature type="compositionally biased region" description="Polar residues" evidence="1">
    <location>
        <begin position="105"/>
        <end position="116"/>
    </location>
</feature>
<feature type="region of interest" description="Disordered" evidence="1">
    <location>
        <begin position="92"/>
        <end position="116"/>
    </location>
</feature>
<evidence type="ECO:0000313" key="4">
    <source>
        <dbReference type="Proteomes" id="UP000034837"/>
    </source>
</evidence>
<accession>A0A0G1A5C4</accession>
<name>A0A0G1A5C4_9BACT</name>
<evidence type="ECO:0000259" key="2">
    <source>
        <dbReference type="Pfam" id="PF13451"/>
    </source>
</evidence>
<dbReference type="AlphaFoldDB" id="A0A0G1A5C4"/>
<dbReference type="Proteomes" id="UP000034837">
    <property type="component" value="Unassembled WGS sequence"/>
</dbReference>
<gene>
    <name evidence="3" type="ORF">UV20_C0016G0009</name>
</gene>
<dbReference type="Pfam" id="PF13451">
    <property type="entry name" value="zf_Tbcl"/>
    <property type="match status" value="1"/>
</dbReference>
<dbReference type="EMBL" id="LCDO01000016">
    <property type="protein sequence ID" value="KKS56175.1"/>
    <property type="molecule type" value="Genomic_DNA"/>
</dbReference>
<proteinExistence type="predicted"/>
<dbReference type="InterPro" id="IPR025306">
    <property type="entry name" value="Zn-bnd_dom_prob"/>
</dbReference>
<evidence type="ECO:0000256" key="1">
    <source>
        <dbReference type="SAM" id="MobiDB-lite"/>
    </source>
</evidence>
<comment type="caution">
    <text evidence="3">The sequence shown here is derived from an EMBL/GenBank/DDBJ whole genome shotgun (WGS) entry which is preliminary data.</text>
</comment>
<sequence length="116" mass="13336">MAAITQTCNKCQKQFLIIDPEQQFLKEKGLPLPLECPYCRQERRLELRGKRQLFKTTCQKCGKNIVVSYDPQKVTNMILCREDYEKHTAENDPIIADPLPETTVVAPQNQPTENTA</sequence>
<organism evidence="3 4">
    <name type="scientific">Candidatus Magasanikbacteria bacterium GW2011_GWA2_42_32</name>
    <dbReference type="NCBI Taxonomy" id="1619039"/>
    <lineage>
        <taxon>Bacteria</taxon>
        <taxon>Candidatus Magasanikiibacteriota</taxon>
    </lineage>
</organism>
<reference evidence="3 4" key="1">
    <citation type="journal article" date="2015" name="Nature">
        <title>rRNA introns, odd ribosomes, and small enigmatic genomes across a large radiation of phyla.</title>
        <authorList>
            <person name="Brown C.T."/>
            <person name="Hug L.A."/>
            <person name="Thomas B.C."/>
            <person name="Sharon I."/>
            <person name="Castelle C.J."/>
            <person name="Singh A."/>
            <person name="Wilkins M.J."/>
            <person name="Williams K.H."/>
            <person name="Banfield J.F."/>
        </authorList>
    </citation>
    <scope>NUCLEOTIDE SEQUENCE [LARGE SCALE GENOMIC DNA]</scope>
</reference>